<dbReference type="FunFam" id="1.10.275.10:FF:000001">
    <property type="entry name" value="Fumarate hydratase, mitochondrial"/>
    <property type="match status" value="1"/>
</dbReference>
<gene>
    <name evidence="3" type="primary">fumC</name>
    <name evidence="6" type="ORF">SAMN06296036_120134</name>
</gene>
<dbReference type="GO" id="GO:0006106">
    <property type="term" value="P:fumarate metabolic process"/>
    <property type="evidence" value="ECO:0007669"/>
    <property type="project" value="InterPro"/>
</dbReference>
<reference evidence="7" key="1">
    <citation type="submission" date="2017-04" db="EMBL/GenBank/DDBJ databases">
        <authorList>
            <person name="Varghese N."/>
            <person name="Submissions S."/>
        </authorList>
    </citation>
    <scope>NUCLEOTIDE SEQUENCE [LARGE SCALE GENOMIC DNA]</scope>
    <source>
        <strain evidence="7">RKEM611</strain>
    </source>
</reference>
<dbReference type="CDD" id="cd01362">
    <property type="entry name" value="Fumarase_classII"/>
    <property type="match status" value="1"/>
</dbReference>
<dbReference type="PRINTS" id="PR00145">
    <property type="entry name" value="ARGSUCLYASE"/>
</dbReference>
<sequence>MTQNRMETDSLGEIAVPGDKLWGAQTQRSLENFAIGQDVMDPDLIYGLALVKKVAAKVNQSLGRLDENIAQGIITAAEEVLEGRHQEQFPLKVWQTGSGTQSNMNVNEVIANRASQILGGELGRKKPVHPNDHVNLGQSSNDSFPTAMHIAIVKAIKERMQPALGYTRRVLQAKIKEFDGVVKSGRTHLMDATPLTVSQELSSYDAQLAFCEQAIQESLETLFDIAQGGTAVGTGLNTPQKFAETFAATLAQESTWPFKTADNKFMALAAHDAVLKASGSLRQLATVGFKIANDLRWLASGPRCGLGEYILPANEPGSSIMPGKVNPTQCEALTMVCAQVMGLDQAIAFAASQGQLQLNTFKPMMVHNVLLEIRLLSDALESFTKNCLEGLEIDRERMSHLLQQSLMLVTALTPKIGYDRAAAIAKFAHENGVTLKEAAGQLGHLSAEEFEHAIQPEAMTQPSGD</sequence>
<comment type="function">
    <text evidence="3">Involved in the TCA cycle. Catalyzes the stereospecific interconversion of fumarate to L-malate.</text>
</comment>
<organism evidence="6 7">
    <name type="scientific">Pseudobacteriovorax antillogorgiicola</name>
    <dbReference type="NCBI Taxonomy" id="1513793"/>
    <lineage>
        <taxon>Bacteria</taxon>
        <taxon>Pseudomonadati</taxon>
        <taxon>Bdellovibrionota</taxon>
        <taxon>Oligoflexia</taxon>
        <taxon>Oligoflexales</taxon>
        <taxon>Pseudobacteriovoracaceae</taxon>
        <taxon>Pseudobacteriovorax</taxon>
    </lineage>
</organism>
<comment type="similarity">
    <text evidence="1 3">Belongs to the class-II fumarase/aspartase family. Fumarase subfamily.</text>
</comment>
<feature type="binding site" description="in site B" evidence="3">
    <location>
        <begin position="129"/>
        <end position="132"/>
    </location>
    <ligand>
        <name>substrate</name>
    </ligand>
</feature>
<feature type="binding site" evidence="3">
    <location>
        <position position="319"/>
    </location>
    <ligand>
        <name>substrate</name>
    </ligand>
</feature>
<evidence type="ECO:0000259" key="4">
    <source>
        <dbReference type="Pfam" id="PF00206"/>
    </source>
</evidence>
<dbReference type="InterPro" id="IPR000362">
    <property type="entry name" value="Fumarate_lyase_fam"/>
</dbReference>
<dbReference type="GO" id="GO:0005737">
    <property type="term" value="C:cytoplasm"/>
    <property type="evidence" value="ECO:0007669"/>
    <property type="project" value="UniProtKB-SubCell"/>
</dbReference>
<dbReference type="Gene3D" id="1.10.40.30">
    <property type="entry name" value="Fumarase/aspartase (C-terminal domain)"/>
    <property type="match status" value="1"/>
</dbReference>
<dbReference type="InterPro" id="IPR022761">
    <property type="entry name" value="Fumarate_lyase_N"/>
</dbReference>
<dbReference type="Gene3D" id="1.20.200.10">
    <property type="entry name" value="Fumarase/aspartase (Central domain)"/>
    <property type="match status" value="1"/>
</dbReference>
<feature type="binding site" evidence="3">
    <location>
        <begin position="324"/>
        <end position="326"/>
    </location>
    <ligand>
        <name>substrate</name>
    </ligand>
</feature>
<feature type="domain" description="Fumarate lyase N-terminal" evidence="4">
    <location>
        <begin position="12"/>
        <end position="342"/>
    </location>
</feature>
<protein>
    <recommendedName>
        <fullName evidence="3">Fumarate hydratase class II</fullName>
        <shortName evidence="3">Fumarase C</shortName>
        <ecNumber evidence="3">4.2.1.2</ecNumber>
    </recommendedName>
    <alternativeName>
        <fullName evidence="3">Aerobic fumarase</fullName>
    </alternativeName>
    <alternativeName>
        <fullName evidence="3">Iron-independent fumarase</fullName>
    </alternativeName>
</protein>
<dbReference type="Pfam" id="PF10415">
    <property type="entry name" value="FumaraseC_C"/>
    <property type="match status" value="1"/>
</dbReference>
<comment type="subunit">
    <text evidence="3">Homotetramer.</text>
</comment>
<dbReference type="AlphaFoldDB" id="A0A1Y6CMS3"/>
<dbReference type="STRING" id="1513793.SAMN06296036_120134"/>
<dbReference type="RefSeq" id="WP_132322753.1">
    <property type="nucleotide sequence ID" value="NZ_FWZT01000020.1"/>
</dbReference>
<dbReference type="PANTHER" id="PTHR11444">
    <property type="entry name" value="ASPARTATEAMMONIA/ARGININOSUCCINATE/ADENYLOSUCCINATE LYASE"/>
    <property type="match status" value="1"/>
</dbReference>
<comment type="catalytic activity">
    <reaction evidence="3">
        <text>(S)-malate = fumarate + H2O</text>
        <dbReference type="Rhea" id="RHEA:12460"/>
        <dbReference type="ChEBI" id="CHEBI:15377"/>
        <dbReference type="ChEBI" id="CHEBI:15589"/>
        <dbReference type="ChEBI" id="CHEBI:29806"/>
        <dbReference type="EC" id="4.2.1.2"/>
    </reaction>
</comment>
<dbReference type="EC" id="4.2.1.2" evidence="3"/>
<dbReference type="FunFam" id="1.10.40.30:FF:000002">
    <property type="entry name" value="Fumarate hydratase class II"/>
    <property type="match status" value="1"/>
</dbReference>
<dbReference type="InterPro" id="IPR024083">
    <property type="entry name" value="Fumarase/histidase_N"/>
</dbReference>
<feature type="active site" evidence="3">
    <location>
        <position position="318"/>
    </location>
</feature>
<dbReference type="OrthoDB" id="5288099at2"/>
<evidence type="ECO:0000256" key="1">
    <source>
        <dbReference type="ARBA" id="ARBA00009084"/>
    </source>
</evidence>
<dbReference type="UniPathway" id="UPA00223">
    <property type="reaction ID" value="UER01007"/>
</dbReference>
<comment type="miscellaneous">
    <text evidence="3">There are 2 substrate-binding sites: the catalytic A site, and the non-catalytic B site that may play a role in the transfer of substrate or product between the active site and the solvent. Alternatively, the B site may bind allosteric effectors.</text>
</comment>
<keyword evidence="3" id="KW-0816">Tricarboxylic acid cycle</keyword>
<keyword evidence="2 3" id="KW-0456">Lyase</keyword>
<proteinExistence type="inferred from homology"/>
<dbReference type="SUPFAM" id="SSF48557">
    <property type="entry name" value="L-aspartase-like"/>
    <property type="match status" value="1"/>
</dbReference>
<evidence type="ECO:0000313" key="7">
    <source>
        <dbReference type="Proteomes" id="UP000192907"/>
    </source>
</evidence>
<feature type="domain" description="Fumarase C C-terminal" evidence="5">
    <location>
        <begin position="408"/>
        <end position="461"/>
    </location>
</feature>
<dbReference type="Pfam" id="PF00206">
    <property type="entry name" value="Lyase_1"/>
    <property type="match status" value="1"/>
</dbReference>
<accession>A0A1Y6CMS3</accession>
<evidence type="ECO:0000313" key="6">
    <source>
        <dbReference type="EMBL" id="SMF60510.1"/>
    </source>
</evidence>
<dbReference type="GO" id="GO:0006108">
    <property type="term" value="P:malate metabolic process"/>
    <property type="evidence" value="ECO:0007669"/>
    <property type="project" value="TreeGrafter"/>
</dbReference>
<dbReference type="InterPro" id="IPR020557">
    <property type="entry name" value="Fumarate_lyase_CS"/>
</dbReference>
<feature type="site" description="Important for catalytic activity" evidence="3">
    <location>
        <position position="331"/>
    </location>
</feature>
<evidence type="ECO:0000259" key="5">
    <source>
        <dbReference type="Pfam" id="PF10415"/>
    </source>
</evidence>
<dbReference type="PRINTS" id="PR00149">
    <property type="entry name" value="FUMRATELYASE"/>
</dbReference>
<dbReference type="NCBIfam" id="TIGR00979">
    <property type="entry name" value="fumC_II"/>
    <property type="match status" value="1"/>
</dbReference>
<keyword evidence="7" id="KW-1185">Reference proteome</keyword>
<dbReference type="EMBL" id="FWZT01000020">
    <property type="protein sequence ID" value="SMF60510.1"/>
    <property type="molecule type" value="Genomic_DNA"/>
</dbReference>
<comment type="subcellular location">
    <subcellularLocation>
        <location evidence="3">Cytoplasm</location>
    </subcellularLocation>
</comment>
<dbReference type="HAMAP" id="MF_00743">
    <property type="entry name" value="FumaraseC"/>
    <property type="match status" value="1"/>
</dbReference>
<dbReference type="PROSITE" id="PS00163">
    <property type="entry name" value="FUMARATE_LYASES"/>
    <property type="match status" value="1"/>
</dbReference>
<dbReference type="GO" id="GO:0004333">
    <property type="term" value="F:fumarate hydratase activity"/>
    <property type="evidence" value="ECO:0007669"/>
    <property type="project" value="UniProtKB-UniRule"/>
</dbReference>
<feature type="binding site" evidence="3">
    <location>
        <position position="187"/>
    </location>
    <ligand>
        <name>substrate</name>
    </ligand>
</feature>
<dbReference type="Gene3D" id="1.10.275.10">
    <property type="entry name" value="Fumarase/aspartase (N-terminal domain)"/>
    <property type="match status" value="1"/>
</dbReference>
<keyword evidence="3" id="KW-0963">Cytoplasm</keyword>
<name>A0A1Y6CMS3_9BACT</name>
<dbReference type="Proteomes" id="UP000192907">
    <property type="component" value="Unassembled WGS sequence"/>
</dbReference>
<dbReference type="PANTHER" id="PTHR11444:SF1">
    <property type="entry name" value="FUMARATE HYDRATASE, MITOCHONDRIAL"/>
    <property type="match status" value="1"/>
</dbReference>
<comment type="pathway">
    <text evidence="3">Carbohydrate metabolism; tricarboxylic acid cycle; (S)-malate from fumarate: step 1/1.</text>
</comment>
<feature type="binding site" evidence="3">
    <location>
        <begin position="98"/>
        <end position="100"/>
    </location>
    <ligand>
        <name>substrate</name>
    </ligand>
</feature>
<dbReference type="InterPro" id="IPR018951">
    <property type="entry name" value="Fumarase_C_C"/>
</dbReference>
<dbReference type="GO" id="GO:0006099">
    <property type="term" value="P:tricarboxylic acid cycle"/>
    <property type="evidence" value="ECO:0007669"/>
    <property type="project" value="UniProtKB-UniRule"/>
</dbReference>
<dbReference type="FunFam" id="1.20.200.10:FF:000001">
    <property type="entry name" value="Fumarate hydratase, mitochondrial"/>
    <property type="match status" value="1"/>
</dbReference>
<dbReference type="InterPro" id="IPR008948">
    <property type="entry name" value="L-Aspartase-like"/>
</dbReference>
<dbReference type="InterPro" id="IPR005677">
    <property type="entry name" value="Fum_hydII"/>
</dbReference>
<feature type="active site" description="Proton donor/acceptor" evidence="3">
    <location>
        <position position="188"/>
    </location>
</feature>
<evidence type="ECO:0000256" key="2">
    <source>
        <dbReference type="ARBA" id="ARBA00023239"/>
    </source>
</evidence>
<feature type="binding site" evidence="3">
    <location>
        <begin position="139"/>
        <end position="141"/>
    </location>
    <ligand>
        <name>substrate</name>
    </ligand>
</feature>
<evidence type="ECO:0000256" key="3">
    <source>
        <dbReference type="HAMAP-Rule" id="MF_00743"/>
    </source>
</evidence>